<evidence type="ECO:0000313" key="2">
    <source>
        <dbReference type="Proteomes" id="UP000717996"/>
    </source>
</evidence>
<sequence>MCLPRSSGGLGVLDPGIQQHALQLRWLIPLLSGAPIGPPATFWTSPMICNSVVLPRLADCLLHHLQSDTTSSVFTWPLADYRLSFVFHDLRPPYVRSERKYLPSITNIWGITCSSGSTTETLDISAASVSRLPR</sequence>
<accession>A0A9P7C1R5</accession>
<proteinExistence type="predicted"/>
<dbReference type="AlphaFoldDB" id="A0A9P7C1R5"/>
<gene>
    <name evidence="1" type="ORF">G6F51_013562</name>
</gene>
<protein>
    <submittedName>
        <fullName evidence="1">Uncharacterized protein</fullName>
    </submittedName>
</protein>
<dbReference type="EMBL" id="JAANIT010005677">
    <property type="protein sequence ID" value="KAG1531313.1"/>
    <property type="molecule type" value="Genomic_DNA"/>
</dbReference>
<dbReference type="Proteomes" id="UP000717996">
    <property type="component" value="Unassembled WGS sequence"/>
</dbReference>
<comment type="caution">
    <text evidence="1">The sequence shown here is derived from an EMBL/GenBank/DDBJ whole genome shotgun (WGS) entry which is preliminary data.</text>
</comment>
<reference evidence="1" key="1">
    <citation type="journal article" date="2020" name="Microb. Genom.">
        <title>Genetic diversity of clinical and environmental Mucorales isolates obtained from an investigation of mucormycosis cases among solid organ transplant recipients.</title>
        <authorList>
            <person name="Nguyen M.H."/>
            <person name="Kaul D."/>
            <person name="Muto C."/>
            <person name="Cheng S.J."/>
            <person name="Richter R.A."/>
            <person name="Bruno V.M."/>
            <person name="Liu G."/>
            <person name="Beyhan S."/>
            <person name="Sundermann A.J."/>
            <person name="Mounaud S."/>
            <person name="Pasculle A.W."/>
            <person name="Nierman W.C."/>
            <person name="Driscoll E."/>
            <person name="Cumbie R."/>
            <person name="Clancy C.J."/>
            <person name="Dupont C.L."/>
        </authorList>
    </citation>
    <scope>NUCLEOTIDE SEQUENCE</scope>
    <source>
        <strain evidence="1">GL16</strain>
    </source>
</reference>
<evidence type="ECO:0000313" key="1">
    <source>
        <dbReference type="EMBL" id="KAG1531313.1"/>
    </source>
</evidence>
<organism evidence="1 2">
    <name type="scientific">Rhizopus oryzae</name>
    <name type="common">Mucormycosis agent</name>
    <name type="synonym">Rhizopus arrhizus var. delemar</name>
    <dbReference type="NCBI Taxonomy" id="64495"/>
    <lineage>
        <taxon>Eukaryota</taxon>
        <taxon>Fungi</taxon>
        <taxon>Fungi incertae sedis</taxon>
        <taxon>Mucoromycota</taxon>
        <taxon>Mucoromycotina</taxon>
        <taxon>Mucoromycetes</taxon>
        <taxon>Mucorales</taxon>
        <taxon>Mucorineae</taxon>
        <taxon>Rhizopodaceae</taxon>
        <taxon>Rhizopus</taxon>
    </lineage>
</organism>
<name>A0A9P7C1R5_RHIOR</name>